<dbReference type="Proteomes" id="UP001617907">
    <property type="component" value="Unassembled WGS sequence"/>
</dbReference>
<keyword evidence="1" id="KW-0812">Transmembrane</keyword>
<sequence length="149" mass="15855">MIPPTAEGTGRPRPLTRACAAAAQTVSLVLAEDAPLPDSDRDVNDLVQLLRGHVAQLGALAAPGSPALLHAQQLCSICIPEDYVPSRVYLVRLAEATHDLVAHVERDSPEPISAEGGRRWRRPTVNVLRGAVFVLALACLIFAASVPRT</sequence>
<gene>
    <name evidence="2" type="ORF">ACIQFM_06605</name>
</gene>
<evidence type="ECO:0000313" key="2">
    <source>
        <dbReference type="EMBL" id="MFJ6035911.1"/>
    </source>
</evidence>
<keyword evidence="1" id="KW-0472">Membrane</keyword>
<comment type="caution">
    <text evidence="2">The sequence shown here is derived from an EMBL/GenBank/DDBJ whole genome shotgun (WGS) entry which is preliminary data.</text>
</comment>
<evidence type="ECO:0000313" key="3">
    <source>
        <dbReference type="Proteomes" id="UP001617907"/>
    </source>
</evidence>
<protein>
    <submittedName>
        <fullName evidence="2">Uncharacterized protein</fullName>
    </submittedName>
</protein>
<evidence type="ECO:0000256" key="1">
    <source>
        <dbReference type="SAM" id="Phobius"/>
    </source>
</evidence>
<reference evidence="2 3" key="1">
    <citation type="submission" date="2024-10" db="EMBL/GenBank/DDBJ databases">
        <title>The Natural Products Discovery Center: Release of the First 8490 Sequenced Strains for Exploring Actinobacteria Biosynthetic Diversity.</title>
        <authorList>
            <person name="Kalkreuter E."/>
            <person name="Kautsar S.A."/>
            <person name="Yang D."/>
            <person name="Bader C.D."/>
            <person name="Teijaro C.N."/>
            <person name="Fluegel L."/>
            <person name="Davis C.M."/>
            <person name="Simpson J.R."/>
            <person name="Lauterbach L."/>
            <person name="Steele A.D."/>
            <person name="Gui C."/>
            <person name="Meng S."/>
            <person name="Li G."/>
            <person name="Viehrig K."/>
            <person name="Ye F."/>
            <person name="Su P."/>
            <person name="Kiefer A.F."/>
            <person name="Nichols A."/>
            <person name="Cepeda A.J."/>
            <person name="Yan W."/>
            <person name="Fan B."/>
            <person name="Jiang Y."/>
            <person name="Adhikari A."/>
            <person name="Zheng C.-J."/>
            <person name="Schuster L."/>
            <person name="Cowan T.M."/>
            <person name="Smanski M.J."/>
            <person name="Chevrette M.G."/>
            <person name="De Carvalho L.P.S."/>
            <person name="Shen B."/>
        </authorList>
    </citation>
    <scope>NUCLEOTIDE SEQUENCE [LARGE SCALE GENOMIC DNA]</scope>
    <source>
        <strain evidence="2 3">NPDC093086</strain>
    </source>
</reference>
<dbReference type="EMBL" id="JBIVPC010000003">
    <property type="protein sequence ID" value="MFJ6035911.1"/>
    <property type="molecule type" value="Genomic_DNA"/>
</dbReference>
<keyword evidence="1" id="KW-1133">Transmembrane helix</keyword>
<keyword evidence="3" id="KW-1185">Reference proteome</keyword>
<organism evidence="2 3">
    <name type="scientific">Streptomyces ardesiacus</name>
    <dbReference type="NCBI Taxonomy" id="285564"/>
    <lineage>
        <taxon>Bacteria</taxon>
        <taxon>Bacillati</taxon>
        <taxon>Actinomycetota</taxon>
        <taxon>Actinomycetes</taxon>
        <taxon>Kitasatosporales</taxon>
        <taxon>Streptomycetaceae</taxon>
        <taxon>Streptomyces</taxon>
    </lineage>
</organism>
<dbReference type="RefSeq" id="WP_350890969.1">
    <property type="nucleotide sequence ID" value="NZ_JBEOTR010000012.1"/>
</dbReference>
<feature type="transmembrane region" description="Helical" evidence="1">
    <location>
        <begin position="127"/>
        <end position="146"/>
    </location>
</feature>
<accession>A0ABW8H570</accession>
<proteinExistence type="predicted"/>
<name>A0ABW8H570_9ACTN</name>